<organism evidence="2 3">
    <name type="scientific">Hydra vulgaris</name>
    <name type="common">Hydra</name>
    <name type="synonym">Hydra attenuata</name>
    <dbReference type="NCBI Taxonomy" id="6087"/>
    <lineage>
        <taxon>Eukaryota</taxon>
        <taxon>Metazoa</taxon>
        <taxon>Cnidaria</taxon>
        <taxon>Hydrozoa</taxon>
        <taxon>Hydroidolina</taxon>
        <taxon>Anthoathecata</taxon>
        <taxon>Aplanulata</taxon>
        <taxon>Hydridae</taxon>
        <taxon>Hydra</taxon>
    </lineage>
</organism>
<gene>
    <name evidence="3" type="primary">LOC136076907</name>
</gene>
<reference evidence="2" key="1">
    <citation type="submission" date="2025-05" db="UniProtKB">
        <authorList>
            <consortium name="RefSeq"/>
        </authorList>
    </citation>
    <scope>NUCLEOTIDE SEQUENCE [LARGE SCALE GENOMIC DNA]</scope>
</reference>
<dbReference type="PANTHER" id="PTHR46113">
    <property type="entry name" value="SNAC DOMAIN-CONTAINING PROTEIN"/>
    <property type="match status" value="1"/>
</dbReference>
<dbReference type="Proteomes" id="UP001652625">
    <property type="component" value="Chromosome 02"/>
</dbReference>
<dbReference type="RefSeq" id="XP_065646828.1">
    <property type="nucleotide sequence ID" value="XM_065790756.1"/>
</dbReference>
<protein>
    <submittedName>
        <fullName evidence="3">Uncharacterized protein LOC136076907</fullName>
    </submittedName>
</protein>
<feature type="compositionally biased region" description="Acidic residues" evidence="1">
    <location>
        <begin position="189"/>
        <end position="202"/>
    </location>
</feature>
<evidence type="ECO:0000313" key="3">
    <source>
        <dbReference type="RefSeq" id="XP_065646828.1"/>
    </source>
</evidence>
<feature type="compositionally biased region" description="Low complexity" evidence="1">
    <location>
        <begin position="205"/>
        <end position="214"/>
    </location>
</feature>
<name>A0ABM4BD17_HYDVU</name>
<dbReference type="PANTHER" id="PTHR46113:SF1">
    <property type="entry name" value="PEPTIDASE M17 LEUCYL AMINOPEPTIDASE N-TERMINAL DOMAIN-CONTAINING PROTEIN"/>
    <property type="match status" value="1"/>
</dbReference>
<evidence type="ECO:0000313" key="2">
    <source>
        <dbReference type="Proteomes" id="UP001652625"/>
    </source>
</evidence>
<reference evidence="3" key="2">
    <citation type="submission" date="2025-08" db="UniProtKB">
        <authorList>
            <consortium name="RefSeq"/>
        </authorList>
    </citation>
    <scope>IDENTIFICATION</scope>
</reference>
<dbReference type="GeneID" id="136076907"/>
<proteinExistence type="predicted"/>
<sequence length="738" mass="84229">MALRSQIYLVSPAERIEGSKLPSGKQVLGHFLHLHNVLKEDIRKAATHAIEKVEDFWFRAKIPTRHHQDSIKKLEQLFFEWKSLKKNKSRKTETQQTNETAFSAAIEELFDIAHADAMELIENQEDKVFLESQRKKGRPGCMGGIDKVLLQQQKKQNERKQILQKRVHRSQLDKNTLLDKAVLESSSADSEESQSEPEDEDPVLSTSTVTPSSSSRKRGRQSVVSPQLASMLDRNKMSDRAAMMVIVEASRALGQDAESLALNRSTIQRLRRKHRQQIASGIIQHFKPNTALTVHWDGKLMQDLTGTEKVDRLPILVTTMGKTKLLDIPKIPAGTGQDEAKAVYDAIRKWELENFVHGMCFDTTSSNTGRLSGACVLLEQLLGRPLLHFGCRHHIMELVLAAAFCVCMGPSKAPEILVFKRFQAQWSSFDQESYEDAFSDDVASAELSEVKHVIIVFCEQQLQDHQPRDDYRELLKLMLIFLGRKPTDWKNFRAPGSMHQARWMAKAIYSIKVWLFRSQFKLTLRESRGLLRVNIFLAKVYITFWFLAPLAYKAARNDLQLIQQLQAYPDQDIGAATSRKLAGHLWYLSEDLILFSLFDPEVDFTTKREIVKRSLEQEGEEVPLKRVVVDLATVQQKTLPDFVSKRSRNLFSILGMPDGFLAEDPESWNRRDDFKVAEAIVKSQAVTNDHAERGVALIQDATKSGRFKSKEQLQYALQVIEQNRANFPNVKKSTLLHN</sequence>
<keyword evidence="2" id="KW-1185">Reference proteome</keyword>
<evidence type="ECO:0000256" key="1">
    <source>
        <dbReference type="SAM" id="MobiDB-lite"/>
    </source>
</evidence>
<feature type="region of interest" description="Disordered" evidence="1">
    <location>
        <begin position="174"/>
        <end position="230"/>
    </location>
</feature>
<accession>A0ABM4BD17</accession>